<evidence type="ECO:0000313" key="1">
    <source>
        <dbReference type="EMBL" id="CAK7930448.1"/>
    </source>
</evidence>
<dbReference type="AlphaFoldDB" id="A0AAV1UAW2"/>
<proteinExistence type="predicted"/>
<sequence>MFYTDEEQTKFGATSSDELMLKLKKTLCGLKKSGSLWTH</sequence>
<dbReference type="EMBL" id="CAKLBY020000167">
    <property type="protein sequence ID" value="CAK7930448.1"/>
    <property type="molecule type" value="Genomic_DNA"/>
</dbReference>
<reference evidence="1" key="1">
    <citation type="submission" date="2024-01" db="EMBL/GenBank/DDBJ databases">
        <authorList>
            <person name="Webb A."/>
        </authorList>
    </citation>
    <scope>NUCLEOTIDE SEQUENCE</scope>
    <source>
        <strain evidence="1">Pm1</strain>
    </source>
</reference>
<protein>
    <submittedName>
        <fullName evidence="1">Uncharacterized protein</fullName>
    </submittedName>
</protein>
<organism evidence="1 2">
    <name type="scientific">Peronospora matthiolae</name>
    <dbReference type="NCBI Taxonomy" id="2874970"/>
    <lineage>
        <taxon>Eukaryota</taxon>
        <taxon>Sar</taxon>
        <taxon>Stramenopiles</taxon>
        <taxon>Oomycota</taxon>
        <taxon>Peronosporomycetes</taxon>
        <taxon>Peronosporales</taxon>
        <taxon>Peronosporaceae</taxon>
        <taxon>Peronospora</taxon>
    </lineage>
</organism>
<gene>
    <name evidence="1" type="ORF">PM001_LOCUS15598</name>
</gene>
<evidence type="ECO:0000313" key="2">
    <source>
        <dbReference type="Proteomes" id="UP001162060"/>
    </source>
</evidence>
<name>A0AAV1UAW2_9STRA</name>
<accession>A0AAV1UAW2</accession>
<dbReference type="Proteomes" id="UP001162060">
    <property type="component" value="Unassembled WGS sequence"/>
</dbReference>
<comment type="caution">
    <text evidence="1">The sequence shown here is derived from an EMBL/GenBank/DDBJ whole genome shotgun (WGS) entry which is preliminary data.</text>
</comment>